<evidence type="ECO:0000256" key="6">
    <source>
        <dbReference type="ARBA" id="ARBA00023186"/>
    </source>
</evidence>
<dbReference type="InterPro" id="IPR013783">
    <property type="entry name" value="Ig-like_fold"/>
</dbReference>
<feature type="domain" description="Pili assembly chaperone N-terminal" evidence="10">
    <location>
        <begin position="26"/>
        <end position="148"/>
    </location>
</feature>
<comment type="subcellular location">
    <subcellularLocation>
        <location evidence="1 8">Periplasm</location>
    </subcellularLocation>
</comment>
<dbReference type="SUPFAM" id="SSF49584">
    <property type="entry name" value="Periplasmic chaperone C-domain"/>
    <property type="match status" value="1"/>
</dbReference>
<dbReference type="InterPro" id="IPR016148">
    <property type="entry name" value="Pili_assmbl_chaperone_C"/>
</dbReference>
<gene>
    <name evidence="12" type="ORF">BPA30113_02650</name>
</gene>
<dbReference type="GO" id="GO:0071555">
    <property type="term" value="P:cell wall organization"/>
    <property type="evidence" value="ECO:0007669"/>
    <property type="project" value="InterPro"/>
</dbReference>
<keyword evidence="4 9" id="KW-0732">Signal</keyword>
<name>A0A6J5DSZ6_9BURK</name>
<accession>A0A6J5DSZ6</accession>
<feature type="signal peptide" evidence="9">
    <location>
        <begin position="1"/>
        <end position="25"/>
    </location>
</feature>
<evidence type="ECO:0000313" key="13">
    <source>
        <dbReference type="Proteomes" id="UP000494330"/>
    </source>
</evidence>
<keyword evidence="13" id="KW-1185">Reference proteome</keyword>
<dbReference type="FunFam" id="2.60.40.10:FF:000458">
    <property type="entry name" value="Molecular chaperone FimC"/>
    <property type="match status" value="1"/>
</dbReference>
<proteinExistence type="inferred from homology"/>
<keyword evidence="3" id="KW-1029">Fimbrium biogenesis</keyword>
<dbReference type="InterPro" id="IPR050643">
    <property type="entry name" value="Periplasmic_pilus_chap"/>
</dbReference>
<dbReference type="PANTHER" id="PTHR30251">
    <property type="entry name" value="PILUS ASSEMBLY CHAPERONE"/>
    <property type="match status" value="1"/>
</dbReference>
<dbReference type="SUPFAM" id="SSF49354">
    <property type="entry name" value="PapD-like"/>
    <property type="match status" value="1"/>
</dbReference>
<evidence type="ECO:0000256" key="1">
    <source>
        <dbReference type="ARBA" id="ARBA00004418"/>
    </source>
</evidence>
<dbReference type="InterPro" id="IPR008962">
    <property type="entry name" value="PapD-like_sf"/>
</dbReference>
<evidence type="ECO:0000256" key="7">
    <source>
        <dbReference type="ARBA" id="ARBA00023319"/>
    </source>
</evidence>
<evidence type="ECO:0000256" key="9">
    <source>
        <dbReference type="SAM" id="SignalP"/>
    </source>
</evidence>
<dbReference type="InterPro" id="IPR036316">
    <property type="entry name" value="Pili_assmbl_chap_C_dom_sf"/>
</dbReference>
<feature type="chain" id="PRO_5044425559" evidence="9">
    <location>
        <begin position="26"/>
        <end position="252"/>
    </location>
</feature>
<dbReference type="Gene3D" id="2.60.40.10">
    <property type="entry name" value="Immunoglobulins"/>
    <property type="match status" value="2"/>
</dbReference>
<keyword evidence="7" id="KW-0393">Immunoglobulin domain</keyword>
<evidence type="ECO:0000259" key="10">
    <source>
        <dbReference type="Pfam" id="PF00345"/>
    </source>
</evidence>
<evidence type="ECO:0000313" key="12">
    <source>
        <dbReference type="EMBL" id="VWB60020.1"/>
    </source>
</evidence>
<dbReference type="PROSITE" id="PS00635">
    <property type="entry name" value="PILI_CHAPERONE"/>
    <property type="match status" value="1"/>
</dbReference>
<organism evidence="12 13">
    <name type="scientific">Burkholderia paludis</name>
    <dbReference type="NCBI Taxonomy" id="1506587"/>
    <lineage>
        <taxon>Bacteria</taxon>
        <taxon>Pseudomonadati</taxon>
        <taxon>Pseudomonadota</taxon>
        <taxon>Betaproteobacteria</taxon>
        <taxon>Burkholderiales</taxon>
        <taxon>Burkholderiaceae</taxon>
        <taxon>Burkholderia</taxon>
        <taxon>Burkholderia cepacia complex</taxon>
    </lineage>
</organism>
<dbReference type="AlphaFoldDB" id="A0A6J5DSZ6"/>
<dbReference type="Pfam" id="PF00345">
    <property type="entry name" value="PapD_N"/>
    <property type="match status" value="1"/>
</dbReference>
<keyword evidence="6 8" id="KW-0143">Chaperone</keyword>
<dbReference type="PANTHER" id="PTHR30251:SF2">
    <property type="entry name" value="FIMBRIAL CHAPERONE YADV-RELATED"/>
    <property type="match status" value="1"/>
</dbReference>
<evidence type="ECO:0000256" key="3">
    <source>
        <dbReference type="ARBA" id="ARBA00022558"/>
    </source>
</evidence>
<evidence type="ECO:0000256" key="5">
    <source>
        <dbReference type="ARBA" id="ARBA00022764"/>
    </source>
</evidence>
<dbReference type="GO" id="GO:0030288">
    <property type="term" value="C:outer membrane-bounded periplasmic space"/>
    <property type="evidence" value="ECO:0007669"/>
    <property type="project" value="InterPro"/>
</dbReference>
<keyword evidence="5" id="KW-0574">Periplasm</keyword>
<dbReference type="InterPro" id="IPR001829">
    <property type="entry name" value="Pili_assmbl_chaperone_bac"/>
</dbReference>
<dbReference type="PRINTS" id="PR00969">
    <property type="entry name" value="CHAPERONPILI"/>
</dbReference>
<evidence type="ECO:0000259" key="11">
    <source>
        <dbReference type="Pfam" id="PF02753"/>
    </source>
</evidence>
<dbReference type="RefSeq" id="WP_034196961.1">
    <property type="nucleotide sequence ID" value="NZ_CABVQD010000007.1"/>
</dbReference>
<feature type="domain" description="Pili assembly chaperone C-terminal" evidence="11">
    <location>
        <begin position="177"/>
        <end position="239"/>
    </location>
</feature>
<evidence type="ECO:0000256" key="4">
    <source>
        <dbReference type="ARBA" id="ARBA00022729"/>
    </source>
</evidence>
<evidence type="ECO:0000256" key="8">
    <source>
        <dbReference type="RuleBase" id="RU003918"/>
    </source>
</evidence>
<dbReference type="InterPro" id="IPR016147">
    <property type="entry name" value="Pili_assmbl_chaperone_N"/>
</dbReference>
<dbReference type="EMBL" id="CABVQD010000007">
    <property type="protein sequence ID" value="VWB60020.1"/>
    <property type="molecule type" value="Genomic_DNA"/>
</dbReference>
<comment type="similarity">
    <text evidence="2 8">Belongs to the periplasmic pilus chaperone family.</text>
</comment>
<reference evidence="12 13" key="1">
    <citation type="submission" date="2019-09" db="EMBL/GenBank/DDBJ databases">
        <authorList>
            <person name="Depoorter E."/>
        </authorList>
    </citation>
    <scope>NUCLEOTIDE SEQUENCE [LARGE SCALE GENOMIC DNA]</scope>
    <source>
        <strain evidence="12">LMG 30113</strain>
    </source>
</reference>
<dbReference type="Pfam" id="PF02753">
    <property type="entry name" value="PapD_C"/>
    <property type="match status" value="1"/>
</dbReference>
<protein>
    <submittedName>
        <fullName evidence="12">Pilus assembly protein</fullName>
    </submittedName>
</protein>
<dbReference type="InterPro" id="IPR018046">
    <property type="entry name" value="Pili_assmbl_chaperone_CS"/>
</dbReference>
<dbReference type="Proteomes" id="UP000494330">
    <property type="component" value="Unassembled WGS sequence"/>
</dbReference>
<evidence type="ECO:0000256" key="2">
    <source>
        <dbReference type="ARBA" id="ARBA00007399"/>
    </source>
</evidence>
<sequence length="252" mass="27331">MNWRMPKSLAALALCATVWAQCAQASVVVTGTRVVFPGESREVTVRLMNDGNSPALVQAWIDTGNAKESPEQIVVPFALTPSMFRLDPGKGQSLRVLYAGEPLPADRESLFWLNVLEVPPKVEGNDDANRIQLAFRSRIKMMYRPAGLPGSAANAADQVSWTIVSKQDGRGVALKATNAGPYVVNLGAIELEAEGRKYVLQPGFIRPQDSATFDVQELGAVPARATVDYSIIDDWGAIRPPKRSDIGGKRND</sequence>